<dbReference type="InterPro" id="IPR005269">
    <property type="entry name" value="LOG"/>
</dbReference>
<gene>
    <name evidence="8" type="ORF">DH2020_025201</name>
</gene>
<comment type="function">
    <text evidence="4 7">Cytokinin-activating enzyme working in the direct activation pathway. Phosphoribohydrolase that converts inactive cytokinin nucleotides to the biologically active free-base forms.</text>
</comment>
<dbReference type="NCBIfam" id="TIGR00730">
    <property type="entry name" value="Rossman fold protein, TIGR00730 family"/>
    <property type="match status" value="1"/>
</dbReference>
<comment type="similarity">
    <text evidence="1 7">Belongs to the LOG family.</text>
</comment>
<dbReference type="PANTHER" id="PTHR31223:SF70">
    <property type="entry name" value="LOG FAMILY PROTEIN YJL055W"/>
    <property type="match status" value="1"/>
</dbReference>
<comment type="catalytic activity">
    <reaction evidence="6 7">
        <text>9-ribosyl-trans-zeatin 5'-phosphate + H2O = trans-zeatin + D-ribose 5-phosphate</text>
        <dbReference type="Rhea" id="RHEA:48564"/>
        <dbReference type="ChEBI" id="CHEBI:15377"/>
        <dbReference type="ChEBI" id="CHEBI:16522"/>
        <dbReference type="ChEBI" id="CHEBI:78346"/>
        <dbReference type="ChEBI" id="CHEBI:87947"/>
        <dbReference type="EC" id="3.2.2.n1"/>
    </reaction>
</comment>
<dbReference type="InterPro" id="IPR031100">
    <property type="entry name" value="LOG_fam"/>
</dbReference>
<evidence type="ECO:0000256" key="5">
    <source>
        <dbReference type="ARBA" id="ARBA00047718"/>
    </source>
</evidence>
<dbReference type="Proteomes" id="UP001318860">
    <property type="component" value="Unassembled WGS sequence"/>
</dbReference>
<evidence type="ECO:0000313" key="9">
    <source>
        <dbReference type="Proteomes" id="UP001318860"/>
    </source>
</evidence>
<keyword evidence="7" id="KW-0378">Hydrolase</keyword>
<name>A0ABR0W4Q9_REHGL</name>
<evidence type="ECO:0000256" key="2">
    <source>
        <dbReference type="ARBA" id="ARBA00012205"/>
    </source>
</evidence>
<evidence type="ECO:0000256" key="4">
    <source>
        <dbReference type="ARBA" id="ARBA00024884"/>
    </source>
</evidence>
<keyword evidence="3 7" id="KW-0203">Cytokinin biosynthesis</keyword>
<reference evidence="8 9" key="1">
    <citation type="journal article" date="2021" name="Comput. Struct. Biotechnol. J.">
        <title>De novo genome assembly of the potent medicinal plant Rehmannia glutinosa using nanopore technology.</title>
        <authorList>
            <person name="Ma L."/>
            <person name="Dong C."/>
            <person name="Song C."/>
            <person name="Wang X."/>
            <person name="Zheng X."/>
            <person name="Niu Y."/>
            <person name="Chen S."/>
            <person name="Feng W."/>
        </authorList>
    </citation>
    <scope>NUCLEOTIDE SEQUENCE [LARGE SCALE GENOMIC DNA]</scope>
    <source>
        <strain evidence="8">DH-2019</strain>
    </source>
</reference>
<dbReference type="SUPFAM" id="SSF102405">
    <property type="entry name" value="MCP/YpsA-like"/>
    <property type="match status" value="1"/>
</dbReference>
<evidence type="ECO:0000313" key="8">
    <source>
        <dbReference type="EMBL" id="KAK6141064.1"/>
    </source>
</evidence>
<dbReference type="EC" id="3.2.2.n1" evidence="2 7"/>
<protein>
    <recommendedName>
        <fullName evidence="2 7">Cytokinin riboside 5'-monophosphate phosphoribohydrolase</fullName>
        <ecNumber evidence="2 7">3.2.2.n1</ecNumber>
    </recommendedName>
</protein>
<accession>A0ABR0W4Q9</accession>
<dbReference type="Pfam" id="PF03641">
    <property type="entry name" value="Lysine_decarbox"/>
    <property type="match status" value="1"/>
</dbReference>
<evidence type="ECO:0000256" key="6">
    <source>
        <dbReference type="ARBA" id="ARBA00049153"/>
    </source>
</evidence>
<dbReference type="Gene3D" id="3.40.50.450">
    <property type="match status" value="1"/>
</dbReference>
<comment type="catalytic activity">
    <reaction evidence="5 7">
        <text>N(6)-(dimethylallyl)adenosine 5'-phosphate + H2O = N(6)-dimethylallyladenine + D-ribose 5-phosphate</text>
        <dbReference type="Rhea" id="RHEA:48560"/>
        <dbReference type="ChEBI" id="CHEBI:15377"/>
        <dbReference type="ChEBI" id="CHEBI:17660"/>
        <dbReference type="ChEBI" id="CHEBI:57526"/>
        <dbReference type="ChEBI" id="CHEBI:78346"/>
        <dbReference type="EC" id="3.2.2.n1"/>
    </reaction>
</comment>
<dbReference type="PANTHER" id="PTHR31223">
    <property type="entry name" value="LOG FAMILY PROTEIN YJL055W"/>
    <property type="match status" value="1"/>
</dbReference>
<evidence type="ECO:0000256" key="7">
    <source>
        <dbReference type="RuleBase" id="RU363015"/>
    </source>
</evidence>
<evidence type="ECO:0000256" key="3">
    <source>
        <dbReference type="ARBA" id="ARBA00022712"/>
    </source>
</evidence>
<organism evidence="8 9">
    <name type="scientific">Rehmannia glutinosa</name>
    <name type="common">Chinese foxglove</name>
    <dbReference type="NCBI Taxonomy" id="99300"/>
    <lineage>
        <taxon>Eukaryota</taxon>
        <taxon>Viridiplantae</taxon>
        <taxon>Streptophyta</taxon>
        <taxon>Embryophyta</taxon>
        <taxon>Tracheophyta</taxon>
        <taxon>Spermatophyta</taxon>
        <taxon>Magnoliopsida</taxon>
        <taxon>eudicotyledons</taxon>
        <taxon>Gunneridae</taxon>
        <taxon>Pentapetalae</taxon>
        <taxon>asterids</taxon>
        <taxon>lamiids</taxon>
        <taxon>Lamiales</taxon>
        <taxon>Orobanchaceae</taxon>
        <taxon>Rehmannieae</taxon>
        <taxon>Rehmannia</taxon>
    </lineage>
</organism>
<evidence type="ECO:0000256" key="1">
    <source>
        <dbReference type="ARBA" id="ARBA00006763"/>
    </source>
</evidence>
<comment type="caution">
    <text evidence="8">The sequence shown here is derived from an EMBL/GenBank/DDBJ whole genome shotgun (WGS) entry which is preliminary data.</text>
</comment>
<keyword evidence="9" id="KW-1185">Reference proteome</keyword>
<dbReference type="EMBL" id="JABTTQ020000188">
    <property type="protein sequence ID" value="KAK6141064.1"/>
    <property type="molecule type" value="Genomic_DNA"/>
</dbReference>
<sequence length="216" mass="23582">MESTSSHRIKCVVVFCGANPGKDVCFLEAADNLGKFLAEKHINLVYGGGSFGLMGCVAGFACLGGVRVLGVIPKPLVVRQITGQTIGDELRVSNMQDRMVNRMHNADAFITLPGGFGTLEELFQVFSWAQRNIHQKPIGILNVNGFFDGLLSFIDFAVEKGFISPSARRIIICATTPSELIDQLQAFVAEPDPKLAHVVWSEDRNKKCKLDLSLTL</sequence>
<proteinExistence type="inferred from homology"/>